<accession>A0A6A4SUM4</accession>
<evidence type="ECO:0000256" key="1">
    <source>
        <dbReference type="SAM" id="MobiDB-lite"/>
    </source>
</evidence>
<proteinExistence type="predicted"/>
<evidence type="ECO:0000313" key="2">
    <source>
        <dbReference type="EMBL" id="KAF0035818.1"/>
    </source>
</evidence>
<feature type="compositionally biased region" description="Basic and acidic residues" evidence="1">
    <location>
        <begin position="14"/>
        <end position="53"/>
    </location>
</feature>
<sequence>MRICAAVHAAQPDQLRRRHDEQRPGGGRRQRDEDERRRTKGRRGEEMRREEQHSVCGDVTRKNRGNGSAPETRASPGTEPVTDDDDDDDDQLSARLVQTTESYKEFRSGPLSSEGPQCAQRVESILVLFARGSDVNLQPRYAAMQGIGISLPTP</sequence>
<feature type="region of interest" description="Disordered" evidence="1">
    <location>
        <begin position="1"/>
        <end position="93"/>
    </location>
</feature>
<feature type="compositionally biased region" description="Acidic residues" evidence="1">
    <location>
        <begin position="81"/>
        <end position="91"/>
    </location>
</feature>
<name>A0A6A4SUM4_SCOMX</name>
<comment type="caution">
    <text evidence="2">The sequence shown here is derived from an EMBL/GenBank/DDBJ whole genome shotgun (WGS) entry which is preliminary data.</text>
</comment>
<dbReference type="Proteomes" id="UP000438429">
    <property type="component" value="Unassembled WGS sequence"/>
</dbReference>
<organism evidence="2 3">
    <name type="scientific">Scophthalmus maximus</name>
    <name type="common">Turbot</name>
    <name type="synonym">Psetta maxima</name>
    <dbReference type="NCBI Taxonomy" id="52904"/>
    <lineage>
        <taxon>Eukaryota</taxon>
        <taxon>Metazoa</taxon>
        <taxon>Chordata</taxon>
        <taxon>Craniata</taxon>
        <taxon>Vertebrata</taxon>
        <taxon>Euteleostomi</taxon>
        <taxon>Actinopterygii</taxon>
        <taxon>Neopterygii</taxon>
        <taxon>Teleostei</taxon>
        <taxon>Neoteleostei</taxon>
        <taxon>Acanthomorphata</taxon>
        <taxon>Carangaria</taxon>
        <taxon>Pleuronectiformes</taxon>
        <taxon>Pleuronectoidei</taxon>
        <taxon>Scophthalmidae</taxon>
        <taxon>Scophthalmus</taxon>
    </lineage>
</organism>
<dbReference type="AlphaFoldDB" id="A0A6A4SUM4"/>
<protein>
    <submittedName>
        <fullName evidence="2">Uncharacterized protein</fullName>
    </submittedName>
</protein>
<evidence type="ECO:0000313" key="3">
    <source>
        <dbReference type="Proteomes" id="UP000438429"/>
    </source>
</evidence>
<gene>
    <name evidence="2" type="ORF">F2P81_011130</name>
</gene>
<reference evidence="2 3" key="1">
    <citation type="submission" date="2019-06" db="EMBL/GenBank/DDBJ databases">
        <title>Draft genomes of female and male turbot (Scophthalmus maximus).</title>
        <authorList>
            <person name="Xu H."/>
            <person name="Xu X.-W."/>
            <person name="Shao C."/>
            <person name="Chen S."/>
        </authorList>
    </citation>
    <scope>NUCLEOTIDE SEQUENCE [LARGE SCALE GENOMIC DNA]</scope>
    <source>
        <strain evidence="2">Ysfricsl-2016a</strain>
        <tissue evidence="2">Blood</tissue>
    </source>
</reference>
<dbReference type="EMBL" id="VEVO01000010">
    <property type="protein sequence ID" value="KAF0035818.1"/>
    <property type="molecule type" value="Genomic_DNA"/>
</dbReference>